<feature type="region of interest" description="Disordered" evidence="17">
    <location>
        <begin position="233"/>
        <end position="264"/>
    </location>
</feature>
<evidence type="ECO:0000256" key="16">
    <source>
        <dbReference type="SAM" id="Coils"/>
    </source>
</evidence>
<dbReference type="AlphaFoldDB" id="A0A9W9MMF9"/>
<sequence length="719" mass="81122">MPAAEPLVSSESGLVKMEDRKRPAADNNDSAPPLKKQATTVNGAAKPHPDADMPWKDDLERVQKDAIMRQMYEYKREKQTLESRLNQMSKAAAHHNDHLRVIDSWFNQLIDEVKVILGSQEVKESTFKSSLQFEDAEGFELHLKSRSDDIREIISHFQSKLADVSPDVTTLQSKLAKKLAEEKVTIAELEKALAEKSQLEESLEAASLRYMVAEKKLDRAKSVTATKLDKQYIMGGNRPTPEVAQTKREESSPANGGTPVGDRSIELEEANNKLSAVSEKQKEQLQKLEAENASLLSQITELKVKYSKLTDDDYAHTDLFKQLRSQYEDVVKRINHLEATNVQLREEAEKYRSERTAYKIQVDDEAQSTIAEKEAQLERAETDLARIRNARDELLADQQMRKAAQDQEKTAGIKLQELADARDARITALESEIERLRLQIDGSKAAENVAEMPLEELRSKYTSLERQYSMLNTELTSMQTAYKKFSTLASQKVTDFSALEEKVARLTAEKSKADQKYFAAMKSKEARDVEVRTLRVQNSKTSDIVSQLKESESATRSLLSNMDKQASETKEALTSALDKHRALQQQLTESNIQVEGLKNQVSELRALSNSKDATLGSTSSALRQAETEISGLKQTLTDTKKSLENWKSKSLGNNSSEYEMLRTLALCTVCRRNWKNTAIKTCGHVFCKDCVEERLTSRSRKCPNCNKSFGSNDHMHITL</sequence>
<feature type="coiled-coil region" evidence="16">
    <location>
        <begin position="172"/>
        <end position="216"/>
    </location>
</feature>
<name>A0A9W9MMF9_9EURO</name>
<reference evidence="19" key="2">
    <citation type="journal article" date="2023" name="IMA Fungus">
        <title>Comparative genomic study of the Penicillium genus elucidates a diverse pangenome and 15 lateral gene transfer events.</title>
        <authorList>
            <person name="Petersen C."/>
            <person name="Sorensen T."/>
            <person name="Nielsen M.R."/>
            <person name="Sondergaard T.E."/>
            <person name="Sorensen J.L."/>
            <person name="Fitzpatrick D.A."/>
            <person name="Frisvad J.C."/>
            <person name="Nielsen K.L."/>
        </authorList>
    </citation>
    <scope>NUCLEOTIDE SEQUENCE</scope>
    <source>
        <strain evidence="19">IBT 15544</strain>
    </source>
</reference>
<dbReference type="CDD" id="cd16499">
    <property type="entry name" value="RING-HC_Bre1-like"/>
    <property type="match status" value="1"/>
</dbReference>
<feature type="coiled-coil region" evidence="16">
    <location>
        <begin position="64"/>
        <end position="91"/>
    </location>
</feature>
<keyword evidence="12 15" id="KW-0539">Nucleus</keyword>
<evidence type="ECO:0000256" key="10">
    <source>
        <dbReference type="ARBA" id="ARBA00022853"/>
    </source>
</evidence>
<evidence type="ECO:0000256" key="17">
    <source>
        <dbReference type="SAM" id="MobiDB-lite"/>
    </source>
</evidence>
<dbReference type="PROSITE" id="PS00518">
    <property type="entry name" value="ZF_RING_1"/>
    <property type="match status" value="1"/>
</dbReference>
<reference evidence="19" key="1">
    <citation type="submission" date="2022-12" db="EMBL/GenBank/DDBJ databases">
        <authorList>
            <person name="Petersen C."/>
        </authorList>
    </citation>
    <scope>NUCLEOTIDE SEQUENCE</scope>
    <source>
        <strain evidence="19">IBT 15544</strain>
    </source>
</reference>
<evidence type="ECO:0000313" key="20">
    <source>
        <dbReference type="Proteomes" id="UP001150904"/>
    </source>
</evidence>
<dbReference type="EC" id="2.3.2.27" evidence="15"/>
<feature type="region of interest" description="Disordered" evidence="17">
    <location>
        <begin position="1"/>
        <end position="55"/>
    </location>
</feature>
<evidence type="ECO:0000256" key="6">
    <source>
        <dbReference type="ARBA" id="ARBA00022723"/>
    </source>
</evidence>
<dbReference type="GO" id="GO:0006325">
    <property type="term" value="P:chromatin organization"/>
    <property type="evidence" value="ECO:0007669"/>
    <property type="project" value="UniProtKB-KW"/>
</dbReference>
<evidence type="ECO:0000256" key="3">
    <source>
        <dbReference type="ARBA" id="ARBA00004906"/>
    </source>
</evidence>
<dbReference type="GO" id="GO:0005634">
    <property type="term" value="C:nucleus"/>
    <property type="evidence" value="ECO:0007669"/>
    <property type="project" value="UniProtKB-SubCell"/>
</dbReference>
<dbReference type="PANTHER" id="PTHR23163:SF0">
    <property type="entry name" value="E3 UBIQUITIN-PROTEIN LIGASE BRE1"/>
    <property type="match status" value="1"/>
</dbReference>
<feature type="coiled-coil region" evidence="16">
    <location>
        <begin position="566"/>
        <end position="642"/>
    </location>
</feature>
<dbReference type="RefSeq" id="XP_058308428.1">
    <property type="nucleotide sequence ID" value="XM_058451890.1"/>
</dbReference>
<comment type="pathway">
    <text evidence="3 15">Protein modification; protein ubiquitination.</text>
</comment>
<comment type="catalytic activity">
    <reaction evidence="1 15">
        <text>S-ubiquitinyl-[E2 ubiquitin-conjugating enzyme]-L-cysteine + [acceptor protein]-L-lysine = [E2 ubiquitin-conjugating enzyme]-L-cysteine + N(6)-ubiquitinyl-[acceptor protein]-L-lysine.</text>
        <dbReference type="EC" id="2.3.2.27"/>
    </reaction>
</comment>
<feature type="domain" description="RING-type" evidence="18">
    <location>
        <begin position="667"/>
        <end position="706"/>
    </location>
</feature>
<dbReference type="GO" id="GO:0061630">
    <property type="term" value="F:ubiquitin protein ligase activity"/>
    <property type="evidence" value="ECO:0007669"/>
    <property type="project" value="UniProtKB-EC"/>
</dbReference>
<evidence type="ECO:0000256" key="8">
    <source>
        <dbReference type="ARBA" id="ARBA00022786"/>
    </source>
</evidence>
<keyword evidence="7 14" id="KW-0863">Zinc-finger</keyword>
<keyword evidence="8 15" id="KW-0833">Ubl conjugation pathway</keyword>
<evidence type="ECO:0000256" key="9">
    <source>
        <dbReference type="ARBA" id="ARBA00022833"/>
    </source>
</evidence>
<dbReference type="EMBL" id="JAPQKR010000012">
    <property type="protein sequence ID" value="KAJ5203949.1"/>
    <property type="molecule type" value="Genomic_DNA"/>
</dbReference>
<dbReference type="GO" id="GO:0033503">
    <property type="term" value="C:HULC complex"/>
    <property type="evidence" value="ECO:0007669"/>
    <property type="project" value="TreeGrafter"/>
</dbReference>
<evidence type="ECO:0000313" key="19">
    <source>
        <dbReference type="EMBL" id="KAJ5203949.1"/>
    </source>
</evidence>
<dbReference type="GO" id="GO:0016567">
    <property type="term" value="P:protein ubiquitination"/>
    <property type="evidence" value="ECO:0007669"/>
    <property type="project" value="UniProtKB-UniRule"/>
</dbReference>
<evidence type="ECO:0000259" key="18">
    <source>
        <dbReference type="PROSITE" id="PS50089"/>
    </source>
</evidence>
<keyword evidence="10 15" id="KW-0156">Chromatin regulator</keyword>
<comment type="subcellular location">
    <subcellularLocation>
        <location evidence="2 15">Nucleus</location>
    </subcellularLocation>
</comment>
<keyword evidence="20" id="KW-1185">Reference proteome</keyword>
<comment type="function">
    <text evidence="13">E3 ubiquitin-protein ligase that mediates monoubiquitination of histone H2B to form H2BK123ub1. H2BK123ub1 gives a specific tag for epigenetic transcriptional activation and is also a prerequisite for H3K4me and H3K79me formation.</text>
</comment>
<dbReference type="GO" id="GO:0008270">
    <property type="term" value="F:zinc ion binding"/>
    <property type="evidence" value="ECO:0007669"/>
    <property type="project" value="UniProtKB-KW"/>
</dbReference>
<dbReference type="Proteomes" id="UP001150904">
    <property type="component" value="Unassembled WGS sequence"/>
</dbReference>
<evidence type="ECO:0000256" key="13">
    <source>
        <dbReference type="ARBA" id="ARBA00059679"/>
    </source>
</evidence>
<evidence type="ECO:0000256" key="15">
    <source>
        <dbReference type="RuleBase" id="RU365038"/>
    </source>
</evidence>
<feature type="coiled-coil region" evidence="16">
    <location>
        <begin position="267"/>
        <end position="516"/>
    </location>
</feature>
<accession>A0A9W9MMF9</accession>
<keyword evidence="11 15" id="KW-0175">Coiled coil</keyword>
<organism evidence="19 20">
    <name type="scientific">Penicillium cinerascens</name>
    <dbReference type="NCBI Taxonomy" id="70096"/>
    <lineage>
        <taxon>Eukaryota</taxon>
        <taxon>Fungi</taxon>
        <taxon>Dikarya</taxon>
        <taxon>Ascomycota</taxon>
        <taxon>Pezizomycotina</taxon>
        <taxon>Eurotiomycetes</taxon>
        <taxon>Eurotiomycetidae</taxon>
        <taxon>Eurotiales</taxon>
        <taxon>Aspergillaceae</taxon>
        <taxon>Penicillium</taxon>
    </lineage>
</organism>
<dbReference type="SUPFAM" id="SSF57850">
    <property type="entry name" value="RING/U-box"/>
    <property type="match status" value="1"/>
</dbReference>
<keyword evidence="5 15" id="KW-0808">Transferase</keyword>
<dbReference type="Gene3D" id="1.10.287.1490">
    <property type="match status" value="1"/>
</dbReference>
<comment type="similarity">
    <text evidence="4 15">Belongs to the BRE1 family.</text>
</comment>
<gene>
    <name evidence="19" type="ORF">N7498_004828</name>
</gene>
<evidence type="ECO:0000256" key="14">
    <source>
        <dbReference type="PROSITE-ProRule" id="PRU00175"/>
    </source>
</evidence>
<dbReference type="InterPro" id="IPR013956">
    <property type="entry name" value="E3_ubiquit_lig_Bre1"/>
</dbReference>
<evidence type="ECO:0000256" key="1">
    <source>
        <dbReference type="ARBA" id="ARBA00000900"/>
    </source>
</evidence>
<dbReference type="PANTHER" id="PTHR23163">
    <property type="entry name" value="RING FINGER PROTEIN-RELATED"/>
    <property type="match status" value="1"/>
</dbReference>
<dbReference type="InterPro" id="IPR013083">
    <property type="entry name" value="Znf_RING/FYVE/PHD"/>
</dbReference>
<protein>
    <recommendedName>
        <fullName evidence="15">E3 ubiquitin protein ligase</fullName>
        <ecNumber evidence="15">2.3.2.27</ecNumber>
    </recommendedName>
</protein>
<dbReference type="InterPro" id="IPR058643">
    <property type="entry name" value="BRE1-like_CC"/>
</dbReference>
<comment type="caution">
    <text evidence="19">The sequence shown here is derived from an EMBL/GenBank/DDBJ whole genome shotgun (WGS) entry which is preliminary data.</text>
</comment>
<evidence type="ECO:0000256" key="7">
    <source>
        <dbReference type="ARBA" id="ARBA00022771"/>
    </source>
</evidence>
<dbReference type="InterPro" id="IPR001841">
    <property type="entry name" value="Znf_RING"/>
</dbReference>
<dbReference type="PROSITE" id="PS50089">
    <property type="entry name" value="ZF_RING_2"/>
    <property type="match status" value="1"/>
</dbReference>
<dbReference type="Pfam" id="PF13923">
    <property type="entry name" value="zf-C3HC4_2"/>
    <property type="match status" value="1"/>
</dbReference>
<dbReference type="InterPro" id="IPR017907">
    <property type="entry name" value="Znf_RING_CS"/>
</dbReference>
<keyword evidence="9 15" id="KW-0862">Zinc</keyword>
<dbReference type="Pfam" id="PF26095">
    <property type="entry name" value="CC_Bre1"/>
    <property type="match status" value="1"/>
</dbReference>
<dbReference type="GeneID" id="83179191"/>
<evidence type="ECO:0000256" key="2">
    <source>
        <dbReference type="ARBA" id="ARBA00004123"/>
    </source>
</evidence>
<proteinExistence type="inferred from homology"/>
<dbReference type="Gene3D" id="3.30.40.10">
    <property type="entry name" value="Zinc/RING finger domain, C3HC4 (zinc finger)"/>
    <property type="match status" value="1"/>
</dbReference>
<dbReference type="SMART" id="SM00184">
    <property type="entry name" value="RING"/>
    <property type="match status" value="1"/>
</dbReference>
<dbReference type="Pfam" id="PF08647">
    <property type="entry name" value="BRE1"/>
    <property type="match status" value="1"/>
</dbReference>
<dbReference type="OrthoDB" id="654191at2759"/>
<evidence type="ECO:0000256" key="4">
    <source>
        <dbReference type="ARBA" id="ARBA00005555"/>
    </source>
</evidence>
<evidence type="ECO:0000256" key="12">
    <source>
        <dbReference type="ARBA" id="ARBA00023242"/>
    </source>
</evidence>
<evidence type="ECO:0000256" key="11">
    <source>
        <dbReference type="ARBA" id="ARBA00023054"/>
    </source>
</evidence>
<evidence type="ECO:0000256" key="5">
    <source>
        <dbReference type="ARBA" id="ARBA00022679"/>
    </source>
</evidence>
<keyword evidence="6 15" id="KW-0479">Metal-binding</keyword>